<evidence type="ECO:0000313" key="3">
    <source>
        <dbReference type="EMBL" id="PPI86806.1"/>
    </source>
</evidence>
<reference evidence="3 4" key="1">
    <citation type="journal article" date="2018" name="Genome Biol. Evol.">
        <title>Cladogenesis and Genomic Streamlining in Extracellular Endosymbionts of Tropical Stink Bugs.</title>
        <authorList>
            <person name="Otero-Bravo A."/>
            <person name="Goffredi S."/>
            <person name="Sabree Z.L."/>
        </authorList>
    </citation>
    <scope>NUCLEOTIDE SEQUENCE [LARGE SCALE GENOMIC DNA]</scope>
    <source>
        <strain evidence="3 4">SoEL</strain>
    </source>
</reference>
<dbReference type="SUPFAM" id="SSF89360">
    <property type="entry name" value="HesB-like domain"/>
    <property type="match status" value="1"/>
</dbReference>
<dbReference type="GO" id="GO:0005829">
    <property type="term" value="C:cytosol"/>
    <property type="evidence" value="ECO:0007669"/>
    <property type="project" value="TreeGrafter"/>
</dbReference>
<comment type="caution">
    <text evidence="3">The sequence shown here is derived from an EMBL/GenBank/DDBJ whole genome shotgun (WGS) entry which is preliminary data.</text>
</comment>
<gene>
    <name evidence="3" type="ORF">CRV10_00940</name>
</gene>
<feature type="domain" description="Core" evidence="2">
    <location>
        <begin position="19"/>
        <end position="119"/>
    </location>
</feature>
<sequence>MKHKNLDHIAYNDLEWQGFTLTISAEKKIFSLINKNPEIKGLWLGIKKSGCAGFKYIVDLIQNPSSQDLKFSFQYVTLFVSLQAMPFIDGTQIDYVNEGLNQHFKFNNPKAQNSCGCGESFSIE</sequence>
<dbReference type="PANTHER" id="PTHR10072">
    <property type="entry name" value="IRON-SULFUR CLUSTER ASSEMBLY PROTEIN"/>
    <property type="match status" value="1"/>
</dbReference>
<evidence type="ECO:0000313" key="4">
    <source>
        <dbReference type="Proteomes" id="UP000296144"/>
    </source>
</evidence>
<dbReference type="InterPro" id="IPR017870">
    <property type="entry name" value="FeS_cluster_insertion_CS"/>
</dbReference>
<dbReference type="InterPro" id="IPR050322">
    <property type="entry name" value="Fe-S_cluster_asmbl/transfer"/>
</dbReference>
<dbReference type="NCBIfam" id="TIGR00049">
    <property type="entry name" value="iron-sulfur cluster assembly accessory protein"/>
    <property type="match status" value="1"/>
</dbReference>
<dbReference type="Proteomes" id="UP000296144">
    <property type="component" value="Unassembled WGS sequence"/>
</dbReference>
<dbReference type="OrthoDB" id="9801228at2"/>
<dbReference type="GO" id="GO:0016226">
    <property type="term" value="P:iron-sulfur cluster assembly"/>
    <property type="evidence" value="ECO:0007669"/>
    <property type="project" value="InterPro"/>
</dbReference>
<protein>
    <submittedName>
        <fullName evidence="3">Fe-S cluster assembly scaffold SufA</fullName>
    </submittedName>
</protein>
<proteinExistence type="inferred from homology"/>
<dbReference type="InterPro" id="IPR000361">
    <property type="entry name" value="ATAP_core_dom"/>
</dbReference>
<dbReference type="RefSeq" id="WP_136129971.1">
    <property type="nucleotide sequence ID" value="NZ_PDKU01000001.1"/>
</dbReference>
<dbReference type="EMBL" id="PDKU01000001">
    <property type="protein sequence ID" value="PPI86806.1"/>
    <property type="molecule type" value="Genomic_DNA"/>
</dbReference>
<evidence type="ECO:0000259" key="2">
    <source>
        <dbReference type="Pfam" id="PF01521"/>
    </source>
</evidence>
<keyword evidence="4" id="KW-1185">Reference proteome</keyword>
<dbReference type="InterPro" id="IPR035903">
    <property type="entry name" value="HesB-like_dom_sf"/>
</dbReference>
<organism evidence="3 4">
    <name type="scientific">Candidatus Pantoea edessiphila</name>
    <dbReference type="NCBI Taxonomy" id="2044610"/>
    <lineage>
        <taxon>Bacteria</taxon>
        <taxon>Pseudomonadati</taxon>
        <taxon>Pseudomonadota</taxon>
        <taxon>Gammaproteobacteria</taxon>
        <taxon>Enterobacterales</taxon>
        <taxon>Erwiniaceae</taxon>
        <taxon>Pantoea</taxon>
    </lineage>
</organism>
<dbReference type="AlphaFoldDB" id="A0A2P5SWV9"/>
<comment type="similarity">
    <text evidence="1">Belongs to the HesB/IscA family.</text>
</comment>
<dbReference type="Pfam" id="PF01521">
    <property type="entry name" value="Fe-S_biosyn"/>
    <property type="match status" value="1"/>
</dbReference>
<evidence type="ECO:0000256" key="1">
    <source>
        <dbReference type="ARBA" id="ARBA00006718"/>
    </source>
</evidence>
<dbReference type="InterPro" id="IPR016092">
    <property type="entry name" value="ATAP"/>
</dbReference>
<accession>A0A2P5SWV9</accession>
<dbReference type="Gene3D" id="2.60.300.12">
    <property type="entry name" value="HesB-like domain"/>
    <property type="match status" value="1"/>
</dbReference>
<dbReference type="GO" id="GO:0051537">
    <property type="term" value="F:2 iron, 2 sulfur cluster binding"/>
    <property type="evidence" value="ECO:0007669"/>
    <property type="project" value="TreeGrafter"/>
</dbReference>
<dbReference type="PROSITE" id="PS01152">
    <property type="entry name" value="HESB"/>
    <property type="match status" value="1"/>
</dbReference>
<name>A0A2P5SWV9_9GAMM</name>
<dbReference type="NCBIfam" id="NF007050">
    <property type="entry name" value="PRK09504.1"/>
    <property type="match status" value="1"/>
</dbReference>
<dbReference type="PANTHER" id="PTHR10072:SF47">
    <property type="entry name" value="PROTEIN SUFA"/>
    <property type="match status" value="1"/>
</dbReference>